<dbReference type="Gene3D" id="2.30.30.40">
    <property type="entry name" value="SH3 Domains"/>
    <property type="match status" value="1"/>
</dbReference>
<sequence>MRKTVTVTALSLLMLGGFTSAAHATEAAAPVGTLACSGTTVTAKETVKIRSKATTSSTAIGQLNKGKKACETSSPTGGYHSACGGKSNVWSKIKVGGKTGYVPWNCMR</sequence>
<keyword evidence="1" id="KW-0732">Signal</keyword>
<organism evidence="3 4">
    <name type="scientific">Prauserella cavernicola</name>
    <dbReference type="NCBI Taxonomy" id="2800127"/>
    <lineage>
        <taxon>Bacteria</taxon>
        <taxon>Bacillati</taxon>
        <taxon>Actinomycetota</taxon>
        <taxon>Actinomycetes</taxon>
        <taxon>Pseudonocardiales</taxon>
        <taxon>Pseudonocardiaceae</taxon>
        <taxon>Prauserella</taxon>
    </lineage>
</organism>
<feature type="signal peptide" evidence="1">
    <location>
        <begin position="1"/>
        <end position="24"/>
    </location>
</feature>
<reference evidence="3" key="1">
    <citation type="submission" date="2020-12" db="EMBL/GenBank/DDBJ databases">
        <title>Prauserella sp. ASG 168, a novel actinomycete isolated from cave rock.</title>
        <authorList>
            <person name="Suriyachadkun C."/>
        </authorList>
    </citation>
    <scope>NUCLEOTIDE SEQUENCE</scope>
    <source>
        <strain evidence="3">ASG 168</strain>
    </source>
</reference>
<evidence type="ECO:0000256" key="1">
    <source>
        <dbReference type="SAM" id="SignalP"/>
    </source>
</evidence>
<gene>
    <name evidence="3" type="ORF">JHE00_11095</name>
</gene>
<proteinExistence type="predicted"/>
<dbReference type="Proteomes" id="UP000635245">
    <property type="component" value="Unassembled WGS sequence"/>
</dbReference>
<protein>
    <submittedName>
        <fullName evidence="3">SH3 domain-containing protein</fullName>
    </submittedName>
</protein>
<dbReference type="InterPro" id="IPR003646">
    <property type="entry name" value="SH3-like_bac-type"/>
</dbReference>
<evidence type="ECO:0000313" key="3">
    <source>
        <dbReference type="EMBL" id="MBK1784874.1"/>
    </source>
</evidence>
<evidence type="ECO:0000313" key="4">
    <source>
        <dbReference type="Proteomes" id="UP000635245"/>
    </source>
</evidence>
<dbReference type="RefSeq" id="WP_200317581.1">
    <property type="nucleotide sequence ID" value="NZ_JAENJH010000002.1"/>
</dbReference>
<comment type="caution">
    <text evidence="3">The sequence shown here is derived from an EMBL/GenBank/DDBJ whole genome shotgun (WGS) entry which is preliminary data.</text>
</comment>
<dbReference type="AlphaFoldDB" id="A0A934QT45"/>
<dbReference type="Pfam" id="PF08239">
    <property type="entry name" value="SH3_3"/>
    <property type="match status" value="1"/>
</dbReference>
<accession>A0A934QT45</accession>
<feature type="chain" id="PRO_5038033842" evidence="1">
    <location>
        <begin position="25"/>
        <end position="108"/>
    </location>
</feature>
<feature type="domain" description="SH3b" evidence="2">
    <location>
        <begin position="46"/>
        <end position="104"/>
    </location>
</feature>
<dbReference type="EMBL" id="JAENJH010000002">
    <property type="protein sequence ID" value="MBK1784874.1"/>
    <property type="molecule type" value="Genomic_DNA"/>
</dbReference>
<evidence type="ECO:0000259" key="2">
    <source>
        <dbReference type="Pfam" id="PF08239"/>
    </source>
</evidence>
<name>A0A934QT45_9PSEU</name>
<keyword evidence="4" id="KW-1185">Reference proteome</keyword>